<dbReference type="SUPFAM" id="SSF55785">
    <property type="entry name" value="PYP-like sensor domain (PAS domain)"/>
    <property type="match status" value="2"/>
</dbReference>
<evidence type="ECO:0000256" key="3">
    <source>
        <dbReference type="ARBA" id="ARBA00012438"/>
    </source>
</evidence>
<evidence type="ECO:0000313" key="15">
    <source>
        <dbReference type="Proteomes" id="UP000249739"/>
    </source>
</evidence>
<dbReference type="SUPFAM" id="SSF55874">
    <property type="entry name" value="ATPase domain of HSP90 chaperone/DNA topoisomerase II/histidine kinase"/>
    <property type="match status" value="1"/>
</dbReference>
<evidence type="ECO:0000256" key="6">
    <source>
        <dbReference type="ARBA" id="ARBA00022741"/>
    </source>
</evidence>
<keyword evidence="8" id="KW-0067">ATP-binding</keyword>
<dbReference type="AlphaFoldDB" id="A0A2W5FLH8"/>
<dbReference type="EMBL" id="QFOT01000079">
    <property type="protein sequence ID" value="PZP55254.1"/>
    <property type="molecule type" value="Genomic_DNA"/>
</dbReference>
<dbReference type="FunFam" id="1.10.287.130:FF:000038">
    <property type="entry name" value="Sensory transduction histidine kinase"/>
    <property type="match status" value="1"/>
</dbReference>
<protein>
    <recommendedName>
        <fullName evidence="3">histidine kinase</fullName>
        <ecNumber evidence="3">2.7.13.3</ecNumber>
    </recommendedName>
</protein>
<dbReference type="EC" id="2.7.13.3" evidence="3"/>
<dbReference type="Gene3D" id="1.10.287.130">
    <property type="match status" value="1"/>
</dbReference>
<dbReference type="NCBIfam" id="TIGR00229">
    <property type="entry name" value="sensory_box"/>
    <property type="match status" value="1"/>
</dbReference>
<organism evidence="14 15">
    <name type="scientific">Micavibrio aeruginosavorus</name>
    <dbReference type="NCBI Taxonomy" id="349221"/>
    <lineage>
        <taxon>Bacteria</taxon>
        <taxon>Pseudomonadati</taxon>
        <taxon>Bdellovibrionota</taxon>
        <taxon>Bdellovibrionia</taxon>
        <taxon>Bdellovibrionales</taxon>
        <taxon>Pseudobdellovibrionaceae</taxon>
        <taxon>Micavibrio</taxon>
    </lineage>
</organism>
<evidence type="ECO:0000313" key="14">
    <source>
        <dbReference type="EMBL" id="PZP55254.1"/>
    </source>
</evidence>
<dbReference type="InterPro" id="IPR013767">
    <property type="entry name" value="PAS_fold"/>
</dbReference>
<comment type="catalytic activity">
    <reaction evidence="1">
        <text>ATP + protein L-histidine = ADP + protein N-phospho-L-histidine.</text>
        <dbReference type="EC" id="2.7.13.3"/>
    </reaction>
</comment>
<evidence type="ECO:0000256" key="1">
    <source>
        <dbReference type="ARBA" id="ARBA00000085"/>
    </source>
</evidence>
<evidence type="ECO:0000259" key="12">
    <source>
        <dbReference type="PROSITE" id="PS50112"/>
    </source>
</evidence>
<dbReference type="InterPro" id="IPR005467">
    <property type="entry name" value="His_kinase_dom"/>
</dbReference>
<dbReference type="Pfam" id="PF00512">
    <property type="entry name" value="HisKA"/>
    <property type="match status" value="1"/>
</dbReference>
<comment type="subcellular location">
    <subcellularLocation>
        <location evidence="2">Membrane</location>
    </subcellularLocation>
</comment>
<dbReference type="PROSITE" id="PS50109">
    <property type="entry name" value="HIS_KIN"/>
    <property type="match status" value="1"/>
</dbReference>
<comment type="caution">
    <text evidence="14">The sequence shown here is derived from an EMBL/GenBank/DDBJ whole genome shotgun (WGS) entry which is preliminary data.</text>
</comment>
<feature type="domain" description="PAC" evidence="13">
    <location>
        <begin position="202"/>
        <end position="253"/>
    </location>
</feature>
<dbReference type="InterPro" id="IPR000014">
    <property type="entry name" value="PAS"/>
</dbReference>
<dbReference type="InterPro" id="IPR000700">
    <property type="entry name" value="PAS-assoc_C"/>
</dbReference>
<dbReference type="Pfam" id="PF00989">
    <property type="entry name" value="PAS"/>
    <property type="match status" value="1"/>
</dbReference>
<feature type="domain" description="PAS" evidence="12">
    <location>
        <begin position="129"/>
        <end position="199"/>
    </location>
</feature>
<dbReference type="PANTHER" id="PTHR43047">
    <property type="entry name" value="TWO-COMPONENT HISTIDINE PROTEIN KINASE"/>
    <property type="match status" value="1"/>
</dbReference>
<evidence type="ECO:0000259" key="11">
    <source>
        <dbReference type="PROSITE" id="PS50109"/>
    </source>
</evidence>
<dbReference type="PRINTS" id="PR00344">
    <property type="entry name" value="BCTRLSENSOR"/>
</dbReference>
<dbReference type="InterPro" id="IPR004358">
    <property type="entry name" value="Sig_transdc_His_kin-like_C"/>
</dbReference>
<name>A0A2W5FLH8_9BACT</name>
<dbReference type="InterPro" id="IPR013656">
    <property type="entry name" value="PAS_4"/>
</dbReference>
<dbReference type="CDD" id="cd00130">
    <property type="entry name" value="PAS"/>
    <property type="match status" value="1"/>
</dbReference>
<dbReference type="Pfam" id="PF08448">
    <property type="entry name" value="PAS_4"/>
    <property type="match status" value="1"/>
</dbReference>
<dbReference type="InterPro" id="IPR036097">
    <property type="entry name" value="HisK_dim/P_sf"/>
</dbReference>
<dbReference type="Pfam" id="PF02518">
    <property type="entry name" value="HATPase_c"/>
    <property type="match status" value="1"/>
</dbReference>
<proteinExistence type="predicted"/>
<dbReference type="CDD" id="cd00082">
    <property type="entry name" value="HisKA"/>
    <property type="match status" value="1"/>
</dbReference>
<dbReference type="PROSITE" id="PS50112">
    <property type="entry name" value="PAS"/>
    <property type="match status" value="1"/>
</dbReference>
<gene>
    <name evidence="14" type="ORF">DI586_07460</name>
</gene>
<evidence type="ECO:0000256" key="5">
    <source>
        <dbReference type="ARBA" id="ARBA00022679"/>
    </source>
</evidence>
<dbReference type="PROSITE" id="PS50113">
    <property type="entry name" value="PAC"/>
    <property type="match status" value="1"/>
</dbReference>
<evidence type="ECO:0000256" key="4">
    <source>
        <dbReference type="ARBA" id="ARBA00022553"/>
    </source>
</evidence>
<reference evidence="14 15" key="1">
    <citation type="submission" date="2017-08" db="EMBL/GenBank/DDBJ databases">
        <title>Infants hospitalized years apart are colonized by the same room-sourced microbial strains.</title>
        <authorList>
            <person name="Brooks B."/>
            <person name="Olm M.R."/>
            <person name="Firek B.A."/>
            <person name="Baker R."/>
            <person name="Thomas B.C."/>
            <person name="Morowitz M.J."/>
            <person name="Banfield J.F."/>
        </authorList>
    </citation>
    <scope>NUCLEOTIDE SEQUENCE [LARGE SCALE GENOMIC DNA]</scope>
    <source>
        <strain evidence="14">S2_006_000_R2_64</strain>
    </source>
</reference>
<dbReference type="PANTHER" id="PTHR43047:SF64">
    <property type="entry name" value="HISTIDINE KINASE CONTAINING CHEY-HOMOLOGOUS RECEIVER DOMAIN AND PAS DOMAIN-RELATED"/>
    <property type="match status" value="1"/>
</dbReference>
<dbReference type="SMART" id="SM00388">
    <property type="entry name" value="HisKA"/>
    <property type="match status" value="1"/>
</dbReference>
<keyword evidence="9" id="KW-0902">Two-component regulatory system</keyword>
<dbReference type="InterPro" id="IPR003594">
    <property type="entry name" value="HATPase_dom"/>
</dbReference>
<keyword evidence="5" id="KW-0808">Transferase</keyword>
<evidence type="ECO:0000256" key="9">
    <source>
        <dbReference type="ARBA" id="ARBA00023012"/>
    </source>
</evidence>
<keyword evidence="10" id="KW-0472">Membrane</keyword>
<dbReference type="SUPFAM" id="SSF47384">
    <property type="entry name" value="Homodimeric domain of signal transducing histidine kinase"/>
    <property type="match status" value="1"/>
</dbReference>
<keyword evidence="7 14" id="KW-0418">Kinase</keyword>
<evidence type="ECO:0000256" key="10">
    <source>
        <dbReference type="ARBA" id="ARBA00023136"/>
    </source>
</evidence>
<dbReference type="GO" id="GO:0000155">
    <property type="term" value="F:phosphorelay sensor kinase activity"/>
    <property type="evidence" value="ECO:0007669"/>
    <property type="project" value="InterPro"/>
</dbReference>
<dbReference type="Gene3D" id="3.30.450.20">
    <property type="entry name" value="PAS domain"/>
    <property type="match status" value="2"/>
</dbReference>
<accession>A0A2W5FLH8</accession>
<evidence type="ECO:0000256" key="2">
    <source>
        <dbReference type="ARBA" id="ARBA00004370"/>
    </source>
</evidence>
<dbReference type="SMART" id="SM00387">
    <property type="entry name" value="HATPase_c"/>
    <property type="match status" value="1"/>
</dbReference>
<dbReference type="Gene3D" id="3.30.565.10">
    <property type="entry name" value="Histidine kinase-like ATPase, C-terminal domain"/>
    <property type="match status" value="1"/>
</dbReference>
<dbReference type="InterPro" id="IPR035965">
    <property type="entry name" value="PAS-like_dom_sf"/>
</dbReference>
<sequence length="505" mass="56643">MIDHKALFDAMPVPRLLIKPEGKHFVVEEGNRRAYEYFNRKEEQILGRQVYDFMDSENARHFEQAFEVCLKQKVPVTIQALPSFPGGLRVYGFWINPLLDITGNVVMLDLMAQPNSSDESILERERDDAISLLTSIFDVSEIGIIVSDNNRRVVRINEAFVRTFGWSRDQVIGEDFIFLIAPDEQDMAKENHDRYVKSGLRSSGEMKLIRHDGSVVNTLFTTATLELSQRRRFQVTTIMDITPRKQMELSLRVAKEHADAANIAKSAFLANMSHELRTPLNAIIGFSEMMQNEVFGALGNAKYVEYMGDIHSSARHLLEIINEVLDMSKIEAGRVDLDEQPVDMHDAIESVMRMMASRAFSGGIILNSNVEKNMPPLHADPRLLRQVLINLVSNAVKFSRQGGSIDIDANLNSEGEMTIFVKDTGIGIPRNKIHRALEPFGQIYDSAHAAKENQGTGLGLPLAKAMVELHGGRLYLDSDSGKGTVVTLSFPARRVLHPTMTAVSY</sequence>
<keyword evidence="6" id="KW-0547">Nucleotide-binding</keyword>
<evidence type="ECO:0000256" key="7">
    <source>
        <dbReference type="ARBA" id="ARBA00022777"/>
    </source>
</evidence>
<dbReference type="GO" id="GO:0006355">
    <property type="term" value="P:regulation of DNA-templated transcription"/>
    <property type="evidence" value="ECO:0007669"/>
    <property type="project" value="InterPro"/>
</dbReference>
<dbReference type="InterPro" id="IPR036890">
    <property type="entry name" value="HATPase_C_sf"/>
</dbReference>
<dbReference type="SMART" id="SM00091">
    <property type="entry name" value="PAS"/>
    <property type="match status" value="2"/>
</dbReference>
<evidence type="ECO:0000256" key="8">
    <source>
        <dbReference type="ARBA" id="ARBA00022840"/>
    </source>
</evidence>
<dbReference type="InterPro" id="IPR003661">
    <property type="entry name" value="HisK_dim/P_dom"/>
</dbReference>
<feature type="domain" description="Histidine kinase" evidence="11">
    <location>
        <begin position="271"/>
        <end position="494"/>
    </location>
</feature>
<evidence type="ECO:0000259" key="13">
    <source>
        <dbReference type="PROSITE" id="PS50113"/>
    </source>
</evidence>
<keyword evidence="4" id="KW-0597">Phosphoprotein</keyword>
<dbReference type="GO" id="GO:0005524">
    <property type="term" value="F:ATP binding"/>
    <property type="evidence" value="ECO:0007669"/>
    <property type="project" value="UniProtKB-KW"/>
</dbReference>
<dbReference type="Proteomes" id="UP000249739">
    <property type="component" value="Unassembled WGS sequence"/>
</dbReference>
<dbReference type="GO" id="GO:0016020">
    <property type="term" value="C:membrane"/>
    <property type="evidence" value="ECO:0007669"/>
    <property type="project" value="UniProtKB-SubCell"/>
</dbReference>